<evidence type="ECO:0000313" key="1">
    <source>
        <dbReference type="EMBL" id="MEQ2313159.1"/>
    </source>
</evidence>
<name>A0ABV1A4S7_9TELE</name>
<comment type="caution">
    <text evidence="1">The sequence shown here is derived from an EMBL/GenBank/DDBJ whole genome shotgun (WGS) entry which is preliminary data.</text>
</comment>
<accession>A0ABV1A4S7</accession>
<proteinExistence type="predicted"/>
<keyword evidence="2" id="KW-1185">Reference proteome</keyword>
<reference evidence="1 2" key="1">
    <citation type="submission" date="2021-06" db="EMBL/GenBank/DDBJ databases">
        <authorList>
            <person name="Palmer J.M."/>
        </authorList>
    </citation>
    <scope>NUCLEOTIDE SEQUENCE [LARGE SCALE GENOMIC DNA]</scope>
    <source>
        <strain evidence="1 2">AS_MEX2019</strain>
        <tissue evidence="1">Muscle</tissue>
    </source>
</reference>
<gene>
    <name evidence="1" type="ORF">AMECASPLE_038753</name>
</gene>
<protein>
    <submittedName>
        <fullName evidence="1">Uncharacterized protein</fullName>
    </submittedName>
</protein>
<dbReference type="Proteomes" id="UP001469553">
    <property type="component" value="Unassembled WGS sequence"/>
</dbReference>
<sequence>MANISTCVEYKWKKELSVCTEMMMGPKTCFEEKHAGTKELRAPCGAVDGACCPGGVSHDLLPSTPAREKSVAVSMATGSAVREAGWLPEVVVGGTAGLEQSRGVIFKHGRDKGIVADPAEEETLPVDGKKKDCAGVFRWEFGPGQLLPEARCRCRGLL</sequence>
<dbReference type="EMBL" id="JAHRIP010082616">
    <property type="protein sequence ID" value="MEQ2313159.1"/>
    <property type="molecule type" value="Genomic_DNA"/>
</dbReference>
<organism evidence="1 2">
    <name type="scientific">Ameca splendens</name>
    <dbReference type="NCBI Taxonomy" id="208324"/>
    <lineage>
        <taxon>Eukaryota</taxon>
        <taxon>Metazoa</taxon>
        <taxon>Chordata</taxon>
        <taxon>Craniata</taxon>
        <taxon>Vertebrata</taxon>
        <taxon>Euteleostomi</taxon>
        <taxon>Actinopterygii</taxon>
        <taxon>Neopterygii</taxon>
        <taxon>Teleostei</taxon>
        <taxon>Neoteleostei</taxon>
        <taxon>Acanthomorphata</taxon>
        <taxon>Ovalentaria</taxon>
        <taxon>Atherinomorphae</taxon>
        <taxon>Cyprinodontiformes</taxon>
        <taxon>Goodeidae</taxon>
        <taxon>Ameca</taxon>
    </lineage>
</organism>
<evidence type="ECO:0000313" key="2">
    <source>
        <dbReference type="Proteomes" id="UP001469553"/>
    </source>
</evidence>